<evidence type="ECO:0000313" key="1">
    <source>
        <dbReference type="EnsemblMetazoa" id="ACOM033522-PA.1"/>
    </source>
</evidence>
<accession>A0A8W7PKY4</accession>
<reference evidence="1" key="1">
    <citation type="submission" date="2022-08" db="UniProtKB">
        <authorList>
            <consortium name="EnsemblMetazoa"/>
        </authorList>
    </citation>
    <scope>IDENTIFICATION</scope>
</reference>
<organism evidence="1">
    <name type="scientific">Anopheles coluzzii</name>
    <name type="common">African malaria mosquito</name>
    <dbReference type="NCBI Taxonomy" id="1518534"/>
    <lineage>
        <taxon>Eukaryota</taxon>
        <taxon>Metazoa</taxon>
        <taxon>Ecdysozoa</taxon>
        <taxon>Arthropoda</taxon>
        <taxon>Hexapoda</taxon>
        <taxon>Insecta</taxon>
        <taxon>Pterygota</taxon>
        <taxon>Neoptera</taxon>
        <taxon>Endopterygota</taxon>
        <taxon>Diptera</taxon>
        <taxon>Nematocera</taxon>
        <taxon>Culicoidea</taxon>
        <taxon>Culicidae</taxon>
        <taxon>Anophelinae</taxon>
        <taxon>Anopheles</taxon>
    </lineage>
</organism>
<dbReference type="EnsemblMetazoa" id="ACOM033522-RA">
    <property type="protein sequence ID" value="ACOM033522-PA.1"/>
    <property type="gene ID" value="ACOM033522"/>
</dbReference>
<proteinExistence type="predicted"/>
<name>A0A8W7PKY4_ANOCL</name>
<sequence length="132" mass="14207">MHTYRLFMNSSDSCSSSVVVAGRRDDSRFSFAIRAYRASYRASFGSISAPARSDCWAWTAGTVPTGSSTITSPASATSTTRDDPGSITNGWVGCWGTKARVVDDKGETAKKAQRLGKVWGKIELGQFRPIGD</sequence>
<dbReference type="AlphaFoldDB" id="A0A8W7PKY4"/>
<dbReference type="Proteomes" id="UP000075882">
    <property type="component" value="Unassembled WGS sequence"/>
</dbReference>
<protein>
    <submittedName>
        <fullName evidence="1">Uncharacterized protein</fullName>
    </submittedName>
</protein>